<reference evidence="1" key="2">
    <citation type="journal article" date="2015" name="Data Brief">
        <title>Shoot transcriptome of the giant reed, Arundo donax.</title>
        <authorList>
            <person name="Barrero R.A."/>
            <person name="Guerrero F.D."/>
            <person name="Moolhuijzen P."/>
            <person name="Goolsby J.A."/>
            <person name="Tidwell J."/>
            <person name="Bellgard S.E."/>
            <person name="Bellgard M.I."/>
        </authorList>
    </citation>
    <scope>NUCLEOTIDE SEQUENCE</scope>
    <source>
        <tissue evidence="1">Shoot tissue taken approximately 20 cm above the soil surface</tissue>
    </source>
</reference>
<dbReference type="AlphaFoldDB" id="A0A0A9AN87"/>
<sequence>MLIHVQAGNLPDMVPLKTTTITVAN</sequence>
<organism evidence="1">
    <name type="scientific">Arundo donax</name>
    <name type="common">Giant reed</name>
    <name type="synonym">Donax arundinaceus</name>
    <dbReference type="NCBI Taxonomy" id="35708"/>
    <lineage>
        <taxon>Eukaryota</taxon>
        <taxon>Viridiplantae</taxon>
        <taxon>Streptophyta</taxon>
        <taxon>Embryophyta</taxon>
        <taxon>Tracheophyta</taxon>
        <taxon>Spermatophyta</taxon>
        <taxon>Magnoliopsida</taxon>
        <taxon>Liliopsida</taxon>
        <taxon>Poales</taxon>
        <taxon>Poaceae</taxon>
        <taxon>PACMAD clade</taxon>
        <taxon>Arundinoideae</taxon>
        <taxon>Arundineae</taxon>
        <taxon>Arundo</taxon>
    </lineage>
</organism>
<proteinExistence type="predicted"/>
<name>A0A0A9AN87_ARUDO</name>
<evidence type="ECO:0000313" key="1">
    <source>
        <dbReference type="EMBL" id="JAD51348.1"/>
    </source>
</evidence>
<dbReference type="EMBL" id="GBRH01246547">
    <property type="protein sequence ID" value="JAD51348.1"/>
    <property type="molecule type" value="Transcribed_RNA"/>
</dbReference>
<protein>
    <submittedName>
        <fullName evidence="1">Uncharacterized protein</fullName>
    </submittedName>
</protein>
<accession>A0A0A9AN87</accession>
<reference evidence="1" key="1">
    <citation type="submission" date="2014-09" db="EMBL/GenBank/DDBJ databases">
        <authorList>
            <person name="Magalhaes I.L.F."/>
            <person name="Oliveira U."/>
            <person name="Santos F.R."/>
            <person name="Vidigal T.H.D.A."/>
            <person name="Brescovit A.D."/>
            <person name="Santos A.J."/>
        </authorList>
    </citation>
    <scope>NUCLEOTIDE SEQUENCE</scope>
    <source>
        <tissue evidence="1">Shoot tissue taken approximately 20 cm above the soil surface</tissue>
    </source>
</reference>